<evidence type="ECO:0000313" key="2">
    <source>
        <dbReference type="EMBL" id="KXS98428.1"/>
    </source>
</evidence>
<comment type="caution">
    <text evidence="2">The sequence shown here is derived from an EMBL/GenBank/DDBJ whole genome shotgun (WGS) entry which is preliminary data.</text>
</comment>
<keyword evidence="3" id="KW-1185">Reference proteome</keyword>
<gene>
    <name evidence="2" type="ORF">AC578_1755</name>
</gene>
<evidence type="ECO:0000313" key="3">
    <source>
        <dbReference type="Proteomes" id="UP000070133"/>
    </source>
</evidence>
<feature type="chain" id="PRO_5007806337" description="Endo-1,3(4)-beta-glucanase 1 carbohydrate binding domain-containing protein" evidence="1">
    <location>
        <begin position="19"/>
        <end position="105"/>
    </location>
</feature>
<feature type="signal peptide" evidence="1">
    <location>
        <begin position="1"/>
        <end position="18"/>
    </location>
</feature>
<keyword evidence="1" id="KW-0732">Signal</keyword>
<organism evidence="2 3">
    <name type="scientific">Pseudocercospora eumusae</name>
    <dbReference type="NCBI Taxonomy" id="321146"/>
    <lineage>
        <taxon>Eukaryota</taxon>
        <taxon>Fungi</taxon>
        <taxon>Dikarya</taxon>
        <taxon>Ascomycota</taxon>
        <taxon>Pezizomycotina</taxon>
        <taxon>Dothideomycetes</taxon>
        <taxon>Dothideomycetidae</taxon>
        <taxon>Mycosphaerellales</taxon>
        <taxon>Mycosphaerellaceae</taxon>
        <taxon>Pseudocercospora</taxon>
    </lineage>
</organism>
<evidence type="ECO:0008006" key="4">
    <source>
        <dbReference type="Google" id="ProtNLM"/>
    </source>
</evidence>
<dbReference type="Proteomes" id="UP000070133">
    <property type="component" value="Unassembled WGS sequence"/>
</dbReference>
<dbReference type="EMBL" id="LFZN01000114">
    <property type="protein sequence ID" value="KXS98428.1"/>
    <property type="molecule type" value="Genomic_DNA"/>
</dbReference>
<sequence length="105" mass="10651">MQFTTTSIILGVAMLAAARPQVNVGESKFANAATKSSCSQIAGGPNGYYCTSDSKLYRCTAGTAEFCQQCGVPTFAGQASGCVASNDGTTGYCFQGSTQSSNCGS</sequence>
<proteinExistence type="predicted"/>
<protein>
    <recommendedName>
        <fullName evidence="4">Endo-1,3(4)-beta-glucanase 1 carbohydrate binding domain-containing protein</fullName>
    </recommendedName>
</protein>
<name>A0A139H7V1_9PEZI</name>
<accession>A0A139H7V1</accession>
<dbReference type="AlphaFoldDB" id="A0A139H7V1"/>
<evidence type="ECO:0000256" key="1">
    <source>
        <dbReference type="SAM" id="SignalP"/>
    </source>
</evidence>
<reference evidence="2 3" key="1">
    <citation type="submission" date="2015-07" db="EMBL/GenBank/DDBJ databases">
        <title>Comparative genomics of the Sigatoka disease complex on banana suggests a link between parallel evolutionary changes in Pseudocercospora fijiensis and Pseudocercospora eumusae and increased virulence on the banana host.</title>
        <authorList>
            <person name="Chang T.-C."/>
            <person name="Salvucci A."/>
            <person name="Crous P.W."/>
            <person name="Stergiopoulos I."/>
        </authorList>
    </citation>
    <scope>NUCLEOTIDE SEQUENCE [LARGE SCALE GENOMIC DNA]</scope>
    <source>
        <strain evidence="2 3">CBS 114824</strain>
    </source>
</reference>